<name>A0A8S1RHZ5_9CILI</name>
<evidence type="ECO:0000313" key="1">
    <source>
        <dbReference type="EMBL" id="CAD8126415.1"/>
    </source>
</evidence>
<dbReference type="EMBL" id="CAJJDN010000167">
    <property type="protein sequence ID" value="CAD8126415.1"/>
    <property type="molecule type" value="Genomic_DNA"/>
</dbReference>
<sequence length="70" mass="8142">MNLNDRNEGNLLGILEGYDFQVCFFKSISENIHLLLQKQSQLFQDDGMEQLQFGIQILLEATLQVKRKQV</sequence>
<reference evidence="1" key="1">
    <citation type="submission" date="2021-01" db="EMBL/GenBank/DDBJ databases">
        <authorList>
            <consortium name="Genoscope - CEA"/>
            <person name="William W."/>
        </authorList>
    </citation>
    <scope>NUCLEOTIDE SEQUENCE</scope>
</reference>
<comment type="caution">
    <text evidence="1">The sequence shown here is derived from an EMBL/GenBank/DDBJ whole genome shotgun (WGS) entry which is preliminary data.</text>
</comment>
<organism evidence="1 2">
    <name type="scientific">Paramecium sonneborni</name>
    <dbReference type="NCBI Taxonomy" id="65129"/>
    <lineage>
        <taxon>Eukaryota</taxon>
        <taxon>Sar</taxon>
        <taxon>Alveolata</taxon>
        <taxon>Ciliophora</taxon>
        <taxon>Intramacronucleata</taxon>
        <taxon>Oligohymenophorea</taxon>
        <taxon>Peniculida</taxon>
        <taxon>Parameciidae</taxon>
        <taxon>Paramecium</taxon>
    </lineage>
</organism>
<gene>
    <name evidence="1" type="ORF">PSON_ATCC_30995.1.T1670051</name>
</gene>
<dbReference type="AlphaFoldDB" id="A0A8S1RHZ5"/>
<accession>A0A8S1RHZ5</accession>
<keyword evidence="2" id="KW-1185">Reference proteome</keyword>
<proteinExistence type="predicted"/>
<protein>
    <submittedName>
        <fullName evidence="1">Uncharacterized protein</fullName>
    </submittedName>
</protein>
<dbReference type="Proteomes" id="UP000692954">
    <property type="component" value="Unassembled WGS sequence"/>
</dbReference>
<evidence type="ECO:0000313" key="2">
    <source>
        <dbReference type="Proteomes" id="UP000692954"/>
    </source>
</evidence>